<keyword evidence="6 7" id="KW-0472">Membrane</keyword>
<evidence type="ECO:0000256" key="5">
    <source>
        <dbReference type="ARBA" id="ARBA00022989"/>
    </source>
</evidence>
<dbReference type="Gene3D" id="3.90.550.10">
    <property type="entry name" value="Spore Coat Polysaccharide Biosynthesis Protein SpsA, Chain A"/>
    <property type="match status" value="2"/>
</dbReference>
<keyword evidence="3 9" id="KW-0808">Transferase</keyword>
<gene>
    <name evidence="9" type="ORF">ACFVKH_13200</name>
</gene>
<evidence type="ECO:0000259" key="8">
    <source>
        <dbReference type="Pfam" id="PF00535"/>
    </source>
</evidence>
<feature type="transmembrane region" description="Helical" evidence="7">
    <location>
        <begin position="596"/>
        <end position="615"/>
    </location>
</feature>
<evidence type="ECO:0000256" key="1">
    <source>
        <dbReference type="ARBA" id="ARBA00004127"/>
    </source>
</evidence>
<dbReference type="InterPro" id="IPR029044">
    <property type="entry name" value="Nucleotide-diphossugar_trans"/>
</dbReference>
<evidence type="ECO:0000313" key="10">
    <source>
        <dbReference type="Proteomes" id="UP001600165"/>
    </source>
</evidence>
<dbReference type="PANTHER" id="PTHR43867:SF2">
    <property type="entry name" value="CELLULOSE SYNTHASE CATALYTIC SUBUNIT A [UDP-FORMING]"/>
    <property type="match status" value="1"/>
</dbReference>
<evidence type="ECO:0000256" key="7">
    <source>
        <dbReference type="SAM" id="Phobius"/>
    </source>
</evidence>
<comment type="caution">
    <text evidence="9">The sequence shown here is derived from an EMBL/GenBank/DDBJ whole genome shotgun (WGS) entry which is preliminary data.</text>
</comment>
<feature type="transmembrane region" description="Helical" evidence="7">
    <location>
        <begin position="55"/>
        <end position="81"/>
    </location>
</feature>
<dbReference type="EMBL" id="JBHZOL010000083">
    <property type="protein sequence ID" value="MFE4107246.1"/>
    <property type="molecule type" value="Genomic_DNA"/>
</dbReference>
<dbReference type="SUPFAM" id="SSF53448">
    <property type="entry name" value="Nucleotide-diphospho-sugar transferases"/>
    <property type="match status" value="1"/>
</dbReference>
<dbReference type="EC" id="2.4.-.-" evidence="9"/>
<accession>A0ABW6IGE6</accession>
<keyword evidence="5 7" id="KW-1133">Transmembrane helix</keyword>
<evidence type="ECO:0000256" key="2">
    <source>
        <dbReference type="ARBA" id="ARBA00022676"/>
    </source>
</evidence>
<comment type="subcellular location">
    <subcellularLocation>
        <location evidence="1">Endomembrane system</location>
        <topology evidence="1">Multi-pass membrane protein</topology>
    </subcellularLocation>
</comment>
<keyword evidence="10" id="KW-1185">Reference proteome</keyword>
<keyword evidence="4 7" id="KW-0812">Transmembrane</keyword>
<organism evidence="9 10">
    <name type="scientific">Almyronema epifaneia S1</name>
    <dbReference type="NCBI Taxonomy" id="2991925"/>
    <lineage>
        <taxon>Bacteria</taxon>
        <taxon>Bacillati</taxon>
        <taxon>Cyanobacteriota</taxon>
        <taxon>Cyanophyceae</taxon>
        <taxon>Nodosilineales</taxon>
        <taxon>Nodosilineaceae</taxon>
        <taxon>Almyronema</taxon>
        <taxon>Almyronema epifaneia</taxon>
    </lineage>
</organism>
<dbReference type="InterPro" id="IPR050321">
    <property type="entry name" value="Glycosyltr_2/OpgH_subfam"/>
</dbReference>
<dbReference type="Pfam" id="PF03552">
    <property type="entry name" value="Cellulose_synt"/>
    <property type="match status" value="2"/>
</dbReference>
<feature type="transmembrane region" description="Helical" evidence="7">
    <location>
        <begin position="492"/>
        <end position="513"/>
    </location>
</feature>
<evidence type="ECO:0000256" key="3">
    <source>
        <dbReference type="ARBA" id="ARBA00022679"/>
    </source>
</evidence>
<sequence>MVASTVLENMSAFYGNTRSQLKKRTLLFRYLAIINIIVGFWYLQWRVAHSLNSNVLWFSVPLLLAEIYSYLGGVMFMIGLWRPLQRQVRSLDRLIPEMPPQQWPTVDVFITCYNEPPDLVEQTIRAALALDYLPQQLRVYVLDDGNSPELRSVAERLCLEDLQSPALIRRSEQLQQQRQALIERLAQLQQLQPQTEVAESCLTTQSAATESSFHLLQVFAQGLRLLNPEHPSLSDRLSQEIAQTQVAIHHQELALADLARCRYIARPKPSHRPHHAKAGNINYAIFSGKTAGAFILTLDADHVPKPQFLKRVLPYFFNYNLFTGQYEPNRIAFVQTPQGFYNLPQGDPFGHQAHLFYGPIQQGKDGLNSAFYTGTNALMRREALVNVGLQNFSAAFSADEKRLEEFDLIGGLSSSSITEDMNTAMRLHASGWRSIYHDELLAEGLAPDDLSSTLKQRLRWAQGTIQVLKTENPLTKPGLSCWQRLQYFQTMYSYFAGFAALVFLACPIIYFFTGLIPVEAFGPEFALYFFPAFLINRLTFLTVAWGIPAREIWRSEQYAIALFPLFIQAVWSVFSKQPLKFQVTPKQRQSGIYLKLVWPQIFVFSLTVTGIFWGLGQLLLNRIADPIAYGVNVGWGLYGLVLLWTVIRASVWQPDIAKGKN</sequence>
<dbReference type="GO" id="GO:0016757">
    <property type="term" value="F:glycosyltransferase activity"/>
    <property type="evidence" value="ECO:0007669"/>
    <property type="project" value="UniProtKB-KW"/>
</dbReference>
<feature type="domain" description="Glycosyltransferase 2-like" evidence="8">
    <location>
        <begin position="108"/>
        <end position="171"/>
    </location>
</feature>
<evidence type="ECO:0000256" key="6">
    <source>
        <dbReference type="ARBA" id="ARBA00023136"/>
    </source>
</evidence>
<dbReference type="InterPro" id="IPR005150">
    <property type="entry name" value="Cellulose_synth"/>
</dbReference>
<evidence type="ECO:0000256" key="4">
    <source>
        <dbReference type="ARBA" id="ARBA00022692"/>
    </source>
</evidence>
<feature type="transmembrane region" description="Helical" evidence="7">
    <location>
        <begin position="627"/>
        <end position="647"/>
    </location>
</feature>
<feature type="transmembrane region" description="Helical" evidence="7">
    <location>
        <begin position="26"/>
        <end position="43"/>
    </location>
</feature>
<dbReference type="CDD" id="cd06421">
    <property type="entry name" value="CESA_CelA_like"/>
    <property type="match status" value="1"/>
</dbReference>
<dbReference type="InterPro" id="IPR001173">
    <property type="entry name" value="Glyco_trans_2-like"/>
</dbReference>
<dbReference type="RefSeq" id="WP_377965775.1">
    <property type="nucleotide sequence ID" value="NZ_JBHZOL010000083.1"/>
</dbReference>
<feature type="transmembrane region" description="Helical" evidence="7">
    <location>
        <begin position="525"/>
        <end position="546"/>
    </location>
</feature>
<protein>
    <submittedName>
        <fullName evidence="9">Glycosyltransferase</fullName>
        <ecNumber evidence="9">2.4.-.-</ecNumber>
    </submittedName>
</protein>
<keyword evidence="2 9" id="KW-0328">Glycosyltransferase</keyword>
<evidence type="ECO:0000313" key="9">
    <source>
        <dbReference type="EMBL" id="MFE4107246.1"/>
    </source>
</evidence>
<proteinExistence type="predicted"/>
<name>A0ABW6IGE6_9CYAN</name>
<dbReference type="Proteomes" id="UP001600165">
    <property type="component" value="Unassembled WGS sequence"/>
</dbReference>
<reference evidence="9 10" key="1">
    <citation type="submission" date="2024-10" db="EMBL/GenBank/DDBJ databases">
        <authorList>
            <person name="Ratan Roy A."/>
            <person name="Morales Sandoval P.H."/>
            <person name="De Los Santos Villalobos S."/>
            <person name="Chakraborty S."/>
            <person name="Mukherjee J."/>
        </authorList>
    </citation>
    <scope>NUCLEOTIDE SEQUENCE [LARGE SCALE GENOMIC DNA]</scope>
    <source>
        <strain evidence="9 10">S1</strain>
    </source>
</reference>
<dbReference type="PANTHER" id="PTHR43867">
    <property type="entry name" value="CELLULOSE SYNTHASE CATALYTIC SUBUNIT A [UDP-FORMING]"/>
    <property type="match status" value="1"/>
</dbReference>
<dbReference type="Pfam" id="PF00535">
    <property type="entry name" value="Glycos_transf_2"/>
    <property type="match status" value="1"/>
</dbReference>